<name>A0A1W1EI56_9ZZZZ</name>
<organism evidence="1">
    <name type="scientific">hydrothermal vent metagenome</name>
    <dbReference type="NCBI Taxonomy" id="652676"/>
    <lineage>
        <taxon>unclassified sequences</taxon>
        <taxon>metagenomes</taxon>
        <taxon>ecological metagenomes</taxon>
    </lineage>
</organism>
<protein>
    <submittedName>
        <fullName evidence="1">Uncharacterized protein</fullName>
    </submittedName>
</protein>
<sequence>MQTIQLDIQDDKLNTFLTIIDNLKSGIIEQIRFEKDIFNIESIAKDTEDFYDIESTKKENNKKYSIEEAKAKLGLI</sequence>
<dbReference type="EMBL" id="FRYL01000012">
    <property type="protein sequence ID" value="SHO80558.1"/>
    <property type="molecule type" value="Genomic_DNA"/>
</dbReference>
<proteinExistence type="predicted"/>
<evidence type="ECO:0000313" key="1">
    <source>
        <dbReference type="EMBL" id="SHO80558.1"/>
    </source>
</evidence>
<reference evidence="1" key="1">
    <citation type="submission" date="2016-10" db="EMBL/GenBank/DDBJ databases">
        <authorList>
            <person name="de Groot N.N."/>
        </authorList>
    </citation>
    <scope>NUCLEOTIDE SEQUENCE</scope>
</reference>
<dbReference type="AlphaFoldDB" id="A0A1W1EI56"/>
<gene>
    <name evidence="1" type="ORF">MNB_SV-15-77</name>
</gene>
<accession>A0A1W1EI56</accession>